<keyword evidence="4" id="KW-0805">Transcription regulation</keyword>
<dbReference type="PANTHER" id="PTHR43874">
    <property type="entry name" value="TWO-COMPONENT RESPONSE REGULATOR"/>
    <property type="match status" value="1"/>
</dbReference>
<evidence type="ECO:0000256" key="2">
    <source>
        <dbReference type="ARBA" id="ARBA00022553"/>
    </source>
</evidence>
<evidence type="ECO:0000313" key="12">
    <source>
        <dbReference type="EMBL" id="KAJ4774218.1"/>
    </source>
</evidence>
<evidence type="ECO:0000256" key="4">
    <source>
        <dbReference type="ARBA" id="ARBA00023015"/>
    </source>
</evidence>
<dbReference type="InterPro" id="IPR006447">
    <property type="entry name" value="Myb_dom_plants"/>
</dbReference>
<feature type="domain" description="Response regulatory" evidence="10">
    <location>
        <begin position="11"/>
        <end position="125"/>
    </location>
</feature>
<dbReference type="InterPro" id="IPR045279">
    <property type="entry name" value="ARR-like"/>
</dbReference>
<dbReference type="GO" id="GO:0005634">
    <property type="term" value="C:nucleus"/>
    <property type="evidence" value="ECO:0007669"/>
    <property type="project" value="UniProtKB-SubCell"/>
</dbReference>
<dbReference type="PROSITE" id="PS50110">
    <property type="entry name" value="RESPONSE_REGULATORY"/>
    <property type="match status" value="1"/>
</dbReference>
<sequence>MNEEAWPFGMQVVVVDNNSMHLLHIEQLLLYCNYKVTSFRQVQEAISYIANNQQSVELVMCDAFSPSEDGLLILEEIGQLDIPTVFMSWSDDTRTVTRYIAQGACDFLIKPVRVNELRNIWQHAFRKHIAKQIETTESKSKLCTTDESCSTLPIMHGTNMRDTNSMITDVRDLKKSRLHWTRQLHRQFVAAVNLLGLDKAVPKRILEIMKVKDLTREQVASHLQKYRIYLKRMSLMPSDISKSPVNNIPGAHAIDHQANPCMNIHSNRIEIADYSYYKGESSSGSHQGAMEYPDNGFNEAFHDLNWESSYEGSGSTYWKFNG</sequence>
<name>A0AAV8E716_9POAL</name>
<keyword evidence="5" id="KW-0238">DNA-binding</keyword>
<evidence type="ECO:0000259" key="11">
    <source>
        <dbReference type="PROSITE" id="PS51294"/>
    </source>
</evidence>
<protein>
    <submittedName>
        <fullName evidence="12">Two-component response regulator</fullName>
    </submittedName>
</protein>
<dbReference type="SUPFAM" id="SSF52172">
    <property type="entry name" value="CheY-like"/>
    <property type="match status" value="1"/>
</dbReference>
<dbReference type="InterPro" id="IPR009057">
    <property type="entry name" value="Homeodomain-like_sf"/>
</dbReference>
<evidence type="ECO:0000256" key="3">
    <source>
        <dbReference type="ARBA" id="ARBA00023012"/>
    </source>
</evidence>
<dbReference type="FunFam" id="1.10.10.60:FF:000007">
    <property type="entry name" value="Two-component response regulator"/>
    <property type="match status" value="1"/>
</dbReference>
<dbReference type="SUPFAM" id="SSF46689">
    <property type="entry name" value="Homeodomain-like"/>
    <property type="match status" value="1"/>
</dbReference>
<evidence type="ECO:0000256" key="6">
    <source>
        <dbReference type="ARBA" id="ARBA00023159"/>
    </source>
</evidence>
<organism evidence="12 13">
    <name type="scientific">Rhynchospora pubera</name>
    <dbReference type="NCBI Taxonomy" id="906938"/>
    <lineage>
        <taxon>Eukaryota</taxon>
        <taxon>Viridiplantae</taxon>
        <taxon>Streptophyta</taxon>
        <taxon>Embryophyta</taxon>
        <taxon>Tracheophyta</taxon>
        <taxon>Spermatophyta</taxon>
        <taxon>Magnoliopsida</taxon>
        <taxon>Liliopsida</taxon>
        <taxon>Poales</taxon>
        <taxon>Cyperaceae</taxon>
        <taxon>Cyperoideae</taxon>
        <taxon>Rhynchosporeae</taxon>
        <taxon>Rhynchospora</taxon>
    </lineage>
</organism>
<keyword evidence="7" id="KW-0804">Transcription</keyword>
<dbReference type="CDD" id="cd17584">
    <property type="entry name" value="REC_typeB_ARR-like"/>
    <property type="match status" value="1"/>
</dbReference>
<evidence type="ECO:0000256" key="1">
    <source>
        <dbReference type="ARBA" id="ARBA00004123"/>
    </source>
</evidence>
<dbReference type="SMART" id="SM00448">
    <property type="entry name" value="REC"/>
    <property type="match status" value="1"/>
</dbReference>
<dbReference type="NCBIfam" id="TIGR01557">
    <property type="entry name" value="myb_SHAQKYF"/>
    <property type="match status" value="1"/>
</dbReference>
<dbReference type="PANTHER" id="PTHR43874:SF65">
    <property type="entry name" value="TWO-COMPONENT RESPONSE REGULATOR ORR30"/>
    <property type="match status" value="1"/>
</dbReference>
<reference evidence="12" key="1">
    <citation type="submission" date="2022-08" db="EMBL/GenBank/DDBJ databases">
        <authorList>
            <person name="Marques A."/>
        </authorList>
    </citation>
    <scope>NUCLEOTIDE SEQUENCE</scope>
    <source>
        <strain evidence="12">RhyPub2mFocal</strain>
        <tissue evidence="12">Leaves</tissue>
    </source>
</reference>
<feature type="modified residue" description="4-aspartylphosphate" evidence="9">
    <location>
        <position position="62"/>
    </location>
</feature>
<dbReference type="InterPro" id="IPR001005">
    <property type="entry name" value="SANT/Myb"/>
</dbReference>
<evidence type="ECO:0000256" key="8">
    <source>
        <dbReference type="ARBA" id="ARBA00023242"/>
    </source>
</evidence>
<keyword evidence="13" id="KW-1185">Reference proteome</keyword>
<dbReference type="InterPro" id="IPR001789">
    <property type="entry name" value="Sig_transdc_resp-reg_receiver"/>
</dbReference>
<dbReference type="GO" id="GO:0009736">
    <property type="term" value="P:cytokinin-activated signaling pathway"/>
    <property type="evidence" value="ECO:0007669"/>
    <property type="project" value="InterPro"/>
</dbReference>
<feature type="domain" description="HTH myb-type" evidence="11">
    <location>
        <begin position="172"/>
        <end position="231"/>
    </location>
</feature>
<proteinExistence type="predicted"/>
<dbReference type="EMBL" id="JAMFTS010000003">
    <property type="protein sequence ID" value="KAJ4774218.1"/>
    <property type="molecule type" value="Genomic_DNA"/>
</dbReference>
<evidence type="ECO:0000313" key="13">
    <source>
        <dbReference type="Proteomes" id="UP001140206"/>
    </source>
</evidence>
<keyword evidence="6" id="KW-0010">Activator</keyword>
<comment type="subcellular location">
    <subcellularLocation>
        <location evidence="1">Nucleus</location>
    </subcellularLocation>
</comment>
<dbReference type="GO" id="GO:0003677">
    <property type="term" value="F:DNA binding"/>
    <property type="evidence" value="ECO:0007669"/>
    <property type="project" value="UniProtKB-KW"/>
</dbReference>
<dbReference type="Gene3D" id="1.10.10.60">
    <property type="entry name" value="Homeodomain-like"/>
    <property type="match status" value="1"/>
</dbReference>
<dbReference type="GO" id="GO:0000160">
    <property type="term" value="P:phosphorelay signal transduction system"/>
    <property type="evidence" value="ECO:0007669"/>
    <property type="project" value="UniProtKB-KW"/>
</dbReference>
<dbReference type="Pfam" id="PF00249">
    <property type="entry name" value="Myb_DNA-binding"/>
    <property type="match status" value="1"/>
</dbReference>
<evidence type="ECO:0000256" key="5">
    <source>
        <dbReference type="ARBA" id="ARBA00023125"/>
    </source>
</evidence>
<keyword evidence="2 9" id="KW-0597">Phosphoprotein</keyword>
<dbReference type="Gene3D" id="3.40.50.2300">
    <property type="match status" value="1"/>
</dbReference>
<dbReference type="AlphaFoldDB" id="A0AAV8E716"/>
<gene>
    <name evidence="12" type="ORF">LUZ62_058475</name>
</gene>
<dbReference type="Proteomes" id="UP001140206">
    <property type="component" value="Chromosome 3"/>
</dbReference>
<accession>A0AAV8E716</accession>
<evidence type="ECO:0000256" key="7">
    <source>
        <dbReference type="ARBA" id="ARBA00023163"/>
    </source>
</evidence>
<dbReference type="Pfam" id="PF00072">
    <property type="entry name" value="Response_reg"/>
    <property type="match status" value="1"/>
</dbReference>
<comment type="caution">
    <text evidence="12">The sequence shown here is derived from an EMBL/GenBank/DDBJ whole genome shotgun (WGS) entry which is preliminary data.</text>
</comment>
<evidence type="ECO:0000259" key="10">
    <source>
        <dbReference type="PROSITE" id="PS50110"/>
    </source>
</evidence>
<keyword evidence="8" id="KW-0539">Nucleus</keyword>
<dbReference type="InterPro" id="IPR011006">
    <property type="entry name" value="CheY-like_superfamily"/>
</dbReference>
<dbReference type="InterPro" id="IPR017930">
    <property type="entry name" value="Myb_dom"/>
</dbReference>
<keyword evidence="3" id="KW-0902">Two-component regulatory system</keyword>
<evidence type="ECO:0000256" key="9">
    <source>
        <dbReference type="PROSITE-ProRule" id="PRU00169"/>
    </source>
</evidence>
<dbReference type="PROSITE" id="PS51294">
    <property type="entry name" value="HTH_MYB"/>
    <property type="match status" value="1"/>
</dbReference>